<dbReference type="GO" id="GO:0030151">
    <property type="term" value="F:molybdenum ion binding"/>
    <property type="evidence" value="ECO:0007669"/>
    <property type="project" value="InterPro"/>
</dbReference>
<comment type="caution">
    <text evidence="5">The sequence shown here is derived from an EMBL/GenBank/DDBJ whole genome shotgun (WGS) entry which is preliminary data.</text>
</comment>
<organism evidence="5 6">
    <name type="scientific">Bacillus glycinifermentans</name>
    <dbReference type="NCBI Taxonomy" id="1664069"/>
    <lineage>
        <taxon>Bacteria</taxon>
        <taxon>Bacillati</taxon>
        <taxon>Bacillota</taxon>
        <taxon>Bacilli</taxon>
        <taxon>Bacillales</taxon>
        <taxon>Bacillaceae</taxon>
        <taxon>Bacillus</taxon>
    </lineage>
</organism>
<gene>
    <name evidence="5" type="ORF">AB447_212050</name>
</gene>
<reference evidence="5 6" key="1">
    <citation type="journal article" date="2015" name="Int. J. Syst. Evol. Microbiol.">
        <title>Bacillus glycinifermentans sp. nov., isolated from fermented soybean paste.</title>
        <authorList>
            <person name="Kim S.J."/>
            <person name="Dunlap C.A."/>
            <person name="Kwon S.W."/>
            <person name="Rooney A.P."/>
        </authorList>
    </citation>
    <scope>NUCLEOTIDE SEQUENCE [LARGE SCALE GENOMIC DNA]</scope>
    <source>
        <strain evidence="5 6">GO-13</strain>
    </source>
</reference>
<dbReference type="InterPro" id="IPR000572">
    <property type="entry name" value="OxRdtase_Mopterin-bd_dom"/>
</dbReference>
<dbReference type="STRING" id="1664069.BGLY_3060"/>
<dbReference type="Pfam" id="PF03404">
    <property type="entry name" value="Mo-co_dimer"/>
    <property type="match status" value="1"/>
</dbReference>
<dbReference type="PANTHER" id="PTHR19372:SF7">
    <property type="entry name" value="SULFITE OXIDASE, MITOCHONDRIAL"/>
    <property type="match status" value="1"/>
</dbReference>
<accession>A0A0T6BUF2</accession>
<dbReference type="GO" id="GO:0006790">
    <property type="term" value="P:sulfur compound metabolic process"/>
    <property type="evidence" value="ECO:0007669"/>
    <property type="project" value="TreeGrafter"/>
</dbReference>
<proteinExistence type="predicted"/>
<keyword evidence="4" id="KW-0560">Oxidoreductase</keyword>
<evidence type="ECO:0000313" key="6">
    <source>
        <dbReference type="Proteomes" id="UP000036168"/>
    </source>
</evidence>
<evidence type="ECO:0000256" key="2">
    <source>
        <dbReference type="ARBA" id="ARBA00022505"/>
    </source>
</evidence>
<dbReference type="Gene3D" id="3.90.420.10">
    <property type="entry name" value="Oxidoreductase, molybdopterin-binding domain"/>
    <property type="match status" value="1"/>
</dbReference>
<dbReference type="InterPro" id="IPR014756">
    <property type="entry name" value="Ig_E-set"/>
</dbReference>
<dbReference type="InterPro" id="IPR036374">
    <property type="entry name" value="OxRdtase_Mopterin-bd_sf"/>
</dbReference>
<dbReference type="EMBL" id="LECW02000004">
    <property type="protein sequence ID" value="KRT95235.1"/>
    <property type="molecule type" value="Genomic_DNA"/>
</dbReference>
<evidence type="ECO:0000256" key="3">
    <source>
        <dbReference type="ARBA" id="ARBA00022723"/>
    </source>
</evidence>
<keyword evidence="2" id="KW-0500">Molybdenum</keyword>
<dbReference type="Pfam" id="PF00174">
    <property type="entry name" value="Oxidored_molyb"/>
    <property type="match status" value="1"/>
</dbReference>
<evidence type="ECO:0000256" key="1">
    <source>
        <dbReference type="ARBA" id="ARBA00001924"/>
    </source>
</evidence>
<dbReference type="Proteomes" id="UP000036168">
    <property type="component" value="Unassembled WGS sequence"/>
</dbReference>
<evidence type="ECO:0000313" key="5">
    <source>
        <dbReference type="EMBL" id="KRT95235.1"/>
    </source>
</evidence>
<protein>
    <submittedName>
        <fullName evidence="5">Uncharacterized protein</fullName>
    </submittedName>
</protein>
<dbReference type="GO" id="GO:0008482">
    <property type="term" value="F:sulfite oxidase activity"/>
    <property type="evidence" value="ECO:0007669"/>
    <property type="project" value="TreeGrafter"/>
</dbReference>
<evidence type="ECO:0000256" key="4">
    <source>
        <dbReference type="ARBA" id="ARBA00023002"/>
    </source>
</evidence>
<dbReference type="InterPro" id="IPR005066">
    <property type="entry name" value="MoCF_OxRdtse_dimer"/>
</dbReference>
<dbReference type="OrthoDB" id="9778777at2"/>
<dbReference type="Gene3D" id="2.60.40.650">
    <property type="match status" value="1"/>
</dbReference>
<dbReference type="PRINTS" id="PR00407">
    <property type="entry name" value="EUMOPTERIN"/>
</dbReference>
<dbReference type="InterPro" id="IPR008335">
    <property type="entry name" value="Mopterin_OxRdtase_euk"/>
</dbReference>
<dbReference type="SUPFAM" id="SSF81296">
    <property type="entry name" value="E set domains"/>
    <property type="match status" value="1"/>
</dbReference>
<dbReference type="AlphaFoldDB" id="A0A0T6BUF2"/>
<keyword evidence="3" id="KW-0479">Metal-binding</keyword>
<sequence>MLKSSKSNQPMKFSGFGLIQNQDKDSLSRKITREADLFKVWHLGIPGINNREWMLSINGMVDKPNQFSLEDLKAFPQTSVMAFHECAGNPLYPKVPQRRVGNVVWKGVRLADLFSMVGVKEEACFVISKGFDQGIYNQKYYAEYEKDLPLTKALNPNVLIALEINDEPLTVDRGGPVRLVVPGYYGTNSTKWLTHLIVSDTRSKSDFTTKYYVDREVVDGQPKESPVWAVSPNSMIVHPQNGQLVKQEVLDIFGWTWAENPIVSVEVSTDGGENWQEAIVEARKNVEWQKFSFRWLPKSAGEYLIIARAFDSLGNCQPLTSRRNQVSRAMIFVQNSLDEKDIHPNID</sequence>
<comment type="cofactor">
    <cofactor evidence="1">
        <name>Mo-molybdopterin</name>
        <dbReference type="ChEBI" id="CHEBI:71302"/>
    </cofactor>
</comment>
<dbReference type="GO" id="GO:0020037">
    <property type="term" value="F:heme binding"/>
    <property type="evidence" value="ECO:0007669"/>
    <property type="project" value="TreeGrafter"/>
</dbReference>
<dbReference type="SUPFAM" id="SSF56524">
    <property type="entry name" value="Oxidoreductase molybdopterin-binding domain"/>
    <property type="match status" value="1"/>
</dbReference>
<dbReference type="GO" id="GO:0043546">
    <property type="term" value="F:molybdopterin cofactor binding"/>
    <property type="evidence" value="ECO:0007669"/>
    <property type="project" value="TreeGrafter"/>
</dbReference>
<dbReference type="PANTHER" id="PTHR19372">
    <property type="entry name" value="SULFITE REDUCTASE"/>
    <property type="match status" value="1"/>
</dbReference>
<name>A0A0T6BUF2_9BACI</name>